<dbReference type="Proteomes" id="UP000266723">
    <property type="component" value="Unassembled WGS sequence"/>
</dbReference>
<name>A0ABQ7EM90_BRACR</name>
<reference evidence="2 3" key="1">
    <citation type="journal article" date="2020" name="BMC Genomics">
        <title>Intraspecific diversification of the crop wild relative Brassica cretica Lam. using demographic model selection.</title>
        <authorList>
            <person name="Kioukis A."/>
            <person name="Michalopoulou V.A."/>
            <person name="Briers L."/>
            <person name="Pirintsos S."/>
            <person name="Studholme D.J."/>
            <person name="Pavlidis P."/>
            <person name="Sarris P.F."/>
        </authorList>
    </citation>
    <scope>NUCLEOTIDE SEQUENCE [LARGE SCALE GENOMIC DNA]</scope>
    <source>
        <strain evidence="3">cv. PFS-1207/04</strain>
    </source>
</reference>
<evidence type="ECO:0000313" key="3">
    <source>
        <dbReference type="Proteomes" id="UP000266723"/>
    </source>
</evidence>
<proteinExistence type="predicted"/>
<feature type="region of interest" description="Disordered" evidence="1">
    <location>
        <begin position="273"/>
        <end position="326"/>
    </location>
</feature>
<feature type="region of interest" description="Disordered" evidence="1">
    <location>
        <begin position="1"/>
        <end position="133"/>
    </location>
</feature>
<evidence type="ECO:0008006" key="4">
    <source>
        <dbReference type="Google" id="ProtNLM"/>
    </source>
</evidence>
<sequence length="502" mass="56264">MAVDEQDSPSESTPREAKLQRQLGGLQSQVTDLHKAREATENLEPSSEVQCLKEKLDEHWKQQEQSAKKLTQLESENLVRSMPSLDTPNTAGGTAQQPSGEAGASGEKAGDTRVHETISSNSEPDSEKETSKGAAALQSLLTTYLDQIFSKKLDAMQSMVERLPGVAPPIRKSNPGSYADTPFTYNIALIEMLRKFSFPNIKIYDRTGDPDDHIAQYKQRMLAVALPRESREATMCKGFCSTLIGPALKWYINLPIGTISSFATLSDGLGPGKWEKDVATRARTQQKQATRQDESDRDERSSQKPIKDQGGRNRGRYMSRPLERAEGMSVKWPPKMRAPDSFQNPDLLCEFHRDHGHKTDDCIALKIEVNELLQKGYHWEFLSEKAKNLITRAMGQQVKLPSKMRAPDSFRNPDLWCEFHRDHGYKTEDCVALKIEVNELLQKGYLREFLWEKAKNLLSKETARKSTETKPASPPRQDQVIHVISGGSEISGISHAAAKKST</sequence>
<feature type="compositionally biased region" description="Polar residues" evidence="1">
    <location>
        <begin position="84"/>
        <end position="98"/>
    </location>
</feature>
<evidence type="ECO:0000256" key="1">
    <source>
        <dbReference type="SAM" id="MobiDB-lite"/>
    </source>
</evidence>
<feature type="compositionally biased region" description="Basic and acidic residues" evidence="1">
    <location>
        <begin position="290"/>
        <end position="311"/>
    </location>
</feature>
<organism evidence="2 3">
    <name type="scientific">Brassica cretica</name>
    <name type="common">Mustard</name>
    <dbReference type="NCBI Taxonomy" id="69181"/>
    <lineage>
        <taxon>Eukaryota</taxon>
        <taxon>Viridiplantae</taxon>
        <taxon>Streptophyta</taxon>
        <taxon>Embryophyta</taxon>
        <taxon>Tracheophyta</taxon>
        <taxon>Spermatophyta</taxon>
        <taxon>Magnoliopsida</taxon>
        <taxon>eudicotyledons</taxon>
        <taxon>Gunneridae</taxon>
        <taxon>Pentapetalae</taxon>
        <taxon>rosids</taxon>
        <taxon>malvids</taxon>
        <taxon>Brassicales</taxon>
        <taxon>Brassicaceae</taxon>
        <taxon>Brassiceae</taxon>
        <taxon>Brassica</taxon>
    </lineage>
</organism>
<feature type="compositionally biased region" description="Basic and acidic residues" evidence="1">
    <location>
        <begin position="51"/>
        <end position="62"/>
    </location>
</feature>
<dbReference type="PANTHER" id="PTHR33223:SF9">
    <property type="entry name" value="RETROTRANSPOSON GAG DOMAIN-CONTAINING PROTEIN"/>
    <property type="match status" value="1"/>
</dbReference>
<keyword evidence="3" id="KW-1185">Reference proteome</keyword>
<gene>
    <name evidence="2" type="ORF">DY000_02020579</name>
</gene>
<accession>A0ABQ7EM90</accession>
<protein>
    <recommendedName>
        <fullName evidence="4">Retrotransposon gag domain-containing protein</fullName>
    </recommendedName>
</protein>
<dbReference type="PANTHER" id="PTHR33223">
    <property type="entry name" value="CCHC-TYPE DOMAIN-CONTAINING PROTEIN"/>
    <property type="match status" value="1"/>
</dbReference>
<comment type="caution">
    <text evidence="2">The sequence shown here is derived from an EMBL/GenBank/DDBJ whole genome shotgun (WGS) entry which is preliminary data.</text>
</comment>
<dbReference type="EMBL" id="QGKV02000299">
    <property type="protein sequence ID" value="KAF3597860.1"/>
    <property type="molecule type" value="Genomic_DNA"/>
</dbReference>
<evidence type="ECO:0000313" key="2">
    <source>
        <dbReference type="EMBL" id="KAF3597860.1"/>
    </source>
</evidence>
<feature type="compositionally biased region" description="Polar residues" evidence="1">
    <location>
        <begin position="63"/>
        <end position="75"/>
    </location>
</feature>